<evidence type="ECO:0000256" key="2">
    <source>
        <dbReference type="ARBA" id="ARBA00022692"/>
    </source>
</evidence>
<sequence>MVLVCLVVIGIILGMLLAFKVPVTAITAARIPLFWLSILLIYAGIALRLYAITMLGAFFTTAVAITPEQTVVEKGPYRLIRHPSYTGFLITLLGFGLSLANWLSLLVLMACALAGLSYRIHVEEHALQEHLGPRYQEYMQRTKRLIPFVL</sequence>
<keyword evidence="2 5" id="KW-0812">Transmembrane</keyword>
<evidence type="ECO:0000313" key="7">
    <source>
        <dbReference type="Proteomes" id="UP001344906"/>
    </source>
</evidence>
<proteinExistence type="predicted"/>
<dbReference type="PANTHER" id="PTHR12714:SF9">
    <property type="entry name" value="PROTEIN-S-ISOPRENYLCYSTEINE O-METHYLTRANSFERASE"/>
    <property type="match status" value="1"/>
</dbReference>
<name>A0ABQ6FNW2_9CHLR</name>
<evidence type="ECO:0000256" key="4">
    <source>
        <dbReference type="ARBA" id="ARBA00023136"/>
    </source>
</evidence>
<reference evidence="6 7" key="1">
    <citation type="submission" date="2023-02" db="EMBL/GenBank/DDBJ databases">
        <title>Dictyobacter halimunensis sp. nov., a new member of the class Ktedonobacteria from forest soil in a geothermal area.</title>
        <authorList>
            <person name="Rachmania M.K."/>
            <person name="Ningsih F."/>
            <person name="Sakai Y."/>
            <person name="Yabe S."/>
            <person name="Yokota A."/>
            <person name="Sjamsuridzal W."/>
        </authorList>
    </citation>
    <scope>NUCLEOTIDE SEQUENCE [LARGE SCALE GENOMIC DNA]</scope>
    <source>
        <strain evidence="6 7">S3.2.2.5</strain>
    </source>
</reference>
<dbReference type="Gene3D" id="1.20.120.1630">
    <property type="match status" value="1"/>
</dbReference>
<dbReference type="InterPro" id="IPR007269">
    <property type="entry name" value="ICMT_MeTrfase"/>
</dbReference>
<evidence type="ECO:0008006" key="8">
    <source>
        <dbReference type="Google" id="ProtNLM"/>
    </source>
</evidence>
<feature type="transmembrane region" description="Helical" evidence="5">
    <location>
        <begin position="85"/>
        <end position="118"/>
    </location>
</feature>
<evidence type="ECO:0000256" key="1">
    <source>
        <dbReference type="ARBA" id="ARBA00004141"/>
    </source>
</evidence>
<evidence type="ECO:0000256" key="3">
    <source>
        <dbReference type="ARBA" id="ARBA00022989"/>
    </source>
</evidence>
<dbReference type="EMBL" id="BSRI01000001">
    <property type="protein sequence ID" value="GLV55389.1"/>
    <property type="molecule type" value="Genomic_DNA"/>
</dbReference>
<keyword evidence="3 5" id="KW-1133">Transmembrane helix</keyword>
<accession>A0ABQ6FNW2</accession>
<comment type="subcellular location">
    <subcellularLocation>
        <location evidence="1">Membrane</location>
        <topology evidence="1">Multi-pass membrane protein</topology>
    </subcellularLocation>
</comment>
<feature type="transmembrane region" description="Helical" evidence="5">
    <location>
        <begin position="34"/>
        <end position="65"/>
    </location>
</feature>
<protein>
    <recommendedName>
        <fullName evidence="8">Isoprenylcysteine carboxylmethyltransferase family protein</fullName>
    </recommendedName>
</protein>
<evidence type="ECO:0000313" key="6">
    <source>
        <dbReference type="EMBL" id="GLV55389.1"/>
    </source>
</evidence>
<keyword evidence="7" id="KW-1185">Reference proteome</keyword>
<gene>
    <name evidence="6" type="ORF">KDH_22360</name>
</gene>
<dbReference type="PANTHER" id="PTHR12714">
    <property type="entry name" value="PROTEIN-S ISOPRENYLCYSTEINE O-METHYLTRANSFERASE"/>
    <property type="match status" value="1"/>
</dbReference>
<evidence type="ECO:0000256" key="5">
    <source>
        <dbReference type="SAM" id="Phobius"/>
    </source>
</evidence>
<dbReference type="Proteomes" id="UP001344906">
    <property type="component" value="Unassembled WGS sequence"/>
</dbReference>
<comment type="caution">
    <text evidence="6">The sequence shown here is derived from an EMBL/GenBank/DDBJ whole genome shotgun (WGS) entry which is preliminary data.</text>
</comment>
<keyword evidence="4 5" id="KW-0472">Membrane</keyword>
<organism evidence="6 7">
    <name type="scientific">Dictyobacter halimunensis</name>
    <dbReference type="NCBI Taxonomy" id="3026934"/>
    <lineage>
        <taxon>Bacteria</taxon>
        <taxon>Bacillati</taxon>
        <taxon>Chloroflexota</taxon>
        <taxon>Ktedonobacteria</taxon>
        <taxon>Ktedonobacterales</taxon>
        <taxon>Dictyobacteraceae</taxon>
        <taxon>Dictyobacter</taxon>
    </lineage>
</organism>
<dbReference type="Pfam" id="PF04140">
    <property type="entry name" value="ICMT"/>
    <property type="match status" value="1"/>
</dbReference>